<name>A0A915DR23_9BILA</name>
<accession>A0A915DR23</accession>
<evidence type="ECO:0000313" key="2">
    <source>
        <dbReference type="WBParaSite" id="jg22223"/>
    </source>
</evidence>
<organism evidence="1 2">
    <name type="scientific">Ditylenchus dipsaci</name>
    <dbReference type="NCBI Taxonomy" id="166011"/>
    <lineage>
        <taxon>Eukaryota</taxon>
        <taxon>Metazoa</taxon>
        <taxon>Ecdysozoa</taxon>
        <taxon>Nematoda</taxon>
        <taxon>Chromadorea</taxon>
        <taxon>Rhabditida</taxon>
        <taxon>Tylenchina</taxon>
        <taxon>Tylenchomorpha</taxon>
        <taxon>Sphaerularioidea</taxon>
        <taxon>Anguinidae</taxon>
        <taxon>Anguininae</taxon>
        <taxon>Ditylenchus</taxon>
    </lineage>
</organism>
<keyword evidence="1" id="KW-1185">Reference proteome</keyword>
<proteinExistence type="predicted"/>
<reference evidence="2" key="1">
    <citation type="submission" date="2022-11" db="UniProtKB">
        <authorList>
            <consortium name="WormBaseParasite"/>
        </authorList>
    </citation>
    <scope>IDENTIFICATION</scope>
</reference>
<protein>
    <submittedName>
        <fullName evidence="2">DUF659 domain-containing protein</fullName>
    </submittedName>
</protein>
<dbReference type="WBParaSite" id="jg22223">
    <property type="protein sequence ID" value="jg22223"/>
    <property type="gene ID" value="jg22223"/>
</dbReference>
<sequence>MGEPTRYGPLLVAWARYGALGPVLVVWARYQWFEHSIGGMGRLTAQGINQEWKRDKYVLAIRELQGSHTADVINTAIREILEECEIKQEVCHVIVRDGAANMKKAFEVTVRSDLLTWSAPSTQMTDPPSNIPFHCARHHQEWKRDKYVLAIRELQGSHTADVINTAIREFLKNVKSNKKFAMSSFVMGLQI</sequence>
<dbReference type="Proteomes" id="UP000887574">
    <property type="component" value="Unplaced"/>
</dbReference>
<evidence type="ECO:0000313" key="1">
    <source>
        <dbReference type="Proteomes" id="UP000887574"/>
    </source>
</evidence>
<dbReference type="AlphaFoldDB" id="A0A915DR23"/>